<sequence>MTHAPQWKDANNSTLRGWDVEMRMGMKLGGRWRLFGVFEAVLGTGSGLGRVVVEVILWVLRRPWRETPEGPEIHVMLCLKRGDAANDSIKMRNERDKRRQTPNTALFALNRYVNPRCRAALVASRDHHVRPPRGCLLLTLMPRCCRGAPGGDALAAGVVKRRGRRVEGASLLPAARLTKAEGSFSTPGREIVSIT</sequence>
<gene>
    <name evidence="1" type="ORF">E2C01_017013</name>
</gene>
<proteinExistence type="predicted"/>
<organism evidence="1 2">
    <name type="scientific">Portunus trituberculatus</name>
    <name type="common">Swimming crab</name>
    <name type="synonym">Neptunus trituberculatus</name>
    <dbReference type="NCBI Taxonomy" id="210409"/>
    <lineage>
        <taxon>Eukaryota</taxon>
        <taxon>Metazoa</taxon>
        <taxon>Ecdysozoa</taxon>
        <taxon>Arthropoda</taxon>
        <taxon>Crustacea</taxon>
        <taxon>Multicrustacea</taxon>
        <taxon>Malacostraca</taxon>
        <taxon>Eumalacostraca</taxon>
        <taxon>Eucarida</taxon>
        <taxon>Decapoda</taxon>
        <taxon>Pleocyemata</taxon>
        <taxon>Brachyura</taxon>
        <taxon>Eubrachyura</taxon>
        <taxon>Portunoidea</taxon>
        <taxon>Portunidae</taxon>
        <taxon>Portuninae</taxon>
        <taxon>Portunus</taxon>
    </lineage>
</organism>
<name>A0A5B7DS90_PORTR</name>
<evidence type="ECO:0000313" key="2">
    <source>
        <dbReference type="Proteomes" id="UP000324222"/>
    </source>
</evidence>
<evidence type="ECO:0000313" key="1">
    <source>
        <dbReference type="EMBL" id="MPC23944.1"/>
    </source>
</evidence>
<dbReference type="EMBL" id="VSRR010001270">
    <property type="protein sequence ID" value="MPC23944.1"/>
    <property type="molecule type" value="Genomic_DNA"/>
</dbReference>
<protein>
    <submittedName>
        <fullName evidence="1">Uncharacterized protein</fullName>
    </submittedName>
</protein>
<accession>A0A5B7DS90</accession>
<comment type="caution">
    <text evidence="1">The sequence shown here is derived from an EMBL/GenBank/DDBJ whole genome shotgun (WGS) entry which is preliminary data.</text>
</comment>
<dbReference type="Proteomes" id="UP000324222">
    <property type="component" value="Unassembled WGS sequence"/>
</dbReference>
<dbReference type="AlphaFoldDB" id="A0A5B7DS90"/>
<keyword evidence="2" id="KW-1185">Reference proteome</keyword>
<reference evidence="1 2" key="1">
    <citation type="submission" date="2019-05" db="EMBL/GenBank/DDBJ databases">
        <title>Another draft genome of Portunus trituberculatus and its Hox gene families provides insights of decapod evolution.</title>
        <authorList>
            <person name="Jeong J.-H."/>
            <person name="Song I."/>
            <person name="Kim S."/>
            <person name="Choi T."/>
            <person name="Kim D."/>
            <person name="Ryu S."/>
            <person name="Kim W."/>
        </authorList>
    </citation>
    <scope>NUCLEOTIDE SEQUENCE [LARGE SCALE GENOMIC DNA]</scope>
    <source>
        <tissue evidence="1">Muscle</tissue>
    </source>
</reference>